<proteinExistence type="predicted"/>
<organism evidence="1">
    <name type="scientific">uncultured Parcubacteria bacterium Rifle_16ft_4_minimus_37647</name>
    <dbReference type="NCBI Taxonomy" id="1665140"/>
    <lineage>
        <taxon>Bacteria</taxon>
        <taxon>Candidatus Parcubacteria</taxon>
        <taxon>environmental samples</taxon>
    </lineage>
</organism>
<protein>
    <submittedName>
        <fullName evidence="1">Uncharacterized protein</fullName>
    </submittedName>
</protein>
<evidence type="ECO:0000313" key="1">
    <source>
        <dbReference type="EMBL" id="AKQ02528.1"/>
    </source>
</evidence>
<name>A0A0H4T4C4_9BACT</name>
<dbReference type="AlphaFoldDB" id="A0A0H4T4C4"/>
<dbReference type="EMBL" id="KT007000">
    <property type="protein sequence ID" value="AKQ02528.1"/>
    <property type="molecule type" value="Genomic_DNA"/>
</dbReference>
<reference evidence="1" key="1">
    <citation type="journal article" date="2015" name="ISME J.">
        <title>Aquifer environment selects for microbial species cohorts in sediment and groundwater.</title>
        <authorList>
            <person name="Hug L.A."/>
            <person name="Thomas B.C."/>
            <person name="Brown C.T."/>
            <person name="Frischkorn K.R."/>
            <person name="Williams K.H."/>
            <person name="Tringe S.G."/>
            <person name="Banfield J.F."/>
        </authorList>
    </citation>
    <scope>NUCLEOTIDE SEQUENCE</scope>
</reference>
<accession>A0A0H4T4C4</accession>
<sequence>MDYIEELKKRKKESRVYKEYQLVGLLIAETLHDEEHKSLYIKLAKEHSADQLLKLAKSVSERKNVLNKGAYFMSLFYKNEDTKN</sequence>